<dbReference type="InterPro" id="IPR001387">
    <property type="entry name" value="Cro/C1-type_HTH"/>
</dbReference>
<evidence type="ECO:0000259" key="1">
    <source>
        <dbReference type="PROSITE" id="PS50943"/>
    </source>
</evidence>
<dbReference type="Pfam" id="PF01381">
    <property type="entry name" value="HTH_3"/>
    <property type="match status" value="1"/>
</dbReference>
<dbReference type="CDD" id="cd00093">
    <property type="entry name" value="HTH_XRE"/>
    <property type="match status" value="1"/>
</dbReference>
<dbReference type="InterPro" id="IPR010982">
    <property type="entry name" value="Lambda_DNA-bd_dom_sf"/>
</dbReference>
<proteinExistence type="predicted"/>
<dbReference type="Proteomes" id="UP000305511">
    <property type="component" value="Unassembled WGS sequence"/>
</dbReference>
<feature type="domain" description="HTH cro/C1-type" evidence="1">
    <location>
        <begin position="12"/>
        <end position="51"/>
    </location>
</feature>
<organism evidence="2 3">
    <name type="scientific">Enterococcus faecalis</name>
    <name type="common">Streptococcus faecalis</name>
    <dbReference type="NCBI Taxonomy" id="1351"/>
    <lineage>
        <taxon>Bacteria</taxon>
        <taxon>Bacillati</taxon>
        <taxon>Bacillota</taxon>
        <taxon>Bacilli</taxon>
        <taxon>Lactobacillales</taxon>
        <taxon>Enterococcaceae</taxon>
        <taxon>Enterococcus</taxon>
    </lineage>
</organism>
<gene>
    <name evidence="2" type="ORF">EY666_20715</name>
</gene>
<dbReference type="Pfam" id="PF18106">
    <property type="entry name" value="Rol_Rep_N"/>
    <property type="match status" value="1"/>
</dbReference>
<feature type="non-terminal residue" evidence="2">
    <location>
        <position position="326"/>
    </location>
</feature>
<dbReference type="SMART" id="SM00530">
    <property type="entry name" value="HTH_XRE"/>
    <property type="match status" value="1"/>
</dbReference>
<dbReference type="Gene3D" id="1.10.260.40">
    <property type="entry name" value="lambda repressor-like DNA-binding domains"/>
    <property type="match status" value="1"/>
</dbReference>
<protein>
    <submittedName>
        <fullName evidence="2">XRE family transcriptional regulator</fullName>
    </submittedName>
</protein>
<dbReference type="InterPro" id="IPR003491">
    <property type="entry name" value="REP-like_C"/>
</dbReference>
<dbReference type="PROSITE" id="PS50943">
    <property type="entry name" value="HTH_CROC1"/>
    <property type="match status" value="1"/>
</dbReference>
<dbReference type="SUPFAM" id="SSF47413">
    <property type="entry name" value="lambda repressor-like DNA-binding domains"/>
    <property type="match status" value="1"/>
</dbReference>
<dbReference type="InterPro" id="IPR040819">
    <property type="entry name" value="Rol_Rep_N"/>
</dbReference>
<evidence type="ECO:0000313" key="3">
    <source>
        <dbReference type="Proteomes" id="UP000305511"/>
    </source>
</evidence>
<dbReference type="EMBL" id="SIYF01000913">
    <property type="protein sequence ID" value="TKK51405.1"/>
    <property type="molecule type" value="Genomic_DNA"/>
</dbReference>
<dbReference type="AlphaFoldDB" id="A0A4U3JSU1"/>
<reference evidence="2 3" key="1">
    <citation type="submission" date="2019-02" db="EMBL/GenBank/DDBJ databases">
        <title>Bacteria dissemination in different level of health care in South Africa: the effectiveness of infections prevention and control.</title>
        <authorList>
            <person name="Shobo C."/>
            <person name="Amoako D.G."/>
            <person name="Allam M."/>
            <person name="Ismail A."/>
            <person name="Bester L.A."/>
            <person name="Essack S.Y."/>
        </authorList>
    </citation>
    <scope>NUCLEOTIDE SEQUENCE [LARGE SCALE GENOMIC DNA]</scope>
    <source>
        <strain evidence="2 3">2SIL2</strain>
    </source>
</reference>
<dbReference type="Pfam" id="PF02486">
    <property type="entry name" value="Rep_trans"/>
    <property type="match status" value="1"/>
</dbReference>
<evidence type="ECO:0000313" key="2">
    <source>
        <dbReference type="EMBL" id="TKK51405.1"/>
    </source>
</evidence>
<name>A0A4U3JSU1_ENTFL</name>
<comment type="caution">
    <text evidence="2">The sequence shown here is derived from an EMBL/GenBank/DDBJ whole genome shotgun (WGS) entry which is preliminary data.</text>
</comment>
<sequence>MCLAQKFNFEQLKKKRMDYGLSQNKLALACGISREYFNKIETGLIEPSQSLREEIFQHLESFNPELPLTLLFDYIRIRFPTTNVKQIAETILRLRFDYMIHEDYAFYSYQEQYVMGDIIVMVSQEKEKGVLLELKGRGCRQYETFLLAQQRTWHEFFCDCLAAGAVIKRLDLAINDRTGILAIPELTKKCKNEECISLFRSFKSYRSGELLRNHEKVGMGNTLYIGSLKSEVYFCLYEKDYEQYVKLGIPLEEAEIKNRFEIRLKNERAYLALIDFVKNKNIEKTAFSIINHYLRFADNDGSKQRSKWPTNERWLWFIGKNRQELR</sequence>
<dbReference type="GO" id="GO:0003677">
    <property type="term" value="F:DNA binding"/>
    <property type="evidence" value="ECO:0007669"/>
    <property type="project" value="InterPro"/>
</dbReference>
<accession>A0A4U3JSU1</accession>